<reference evidence="2 3" key="1">
    <citation type="submission" date="2023-02" db="EMBL/GenBank/DDBJ databases">
        <title>LHISI_Scaffold_Assembly.</title>
        <authorList>
            <person name="Stuart O.P."/>
            <person name="Cleave R."/>
            <person name="Magrath M.J.L."/>
            <person name="Mikheyev A.S."/>
        </authorList>
    </citation>
    <scope>NUCLEOTIDE SEQUENCE [LARGE SCALE GENOMIC DNA]</scope>
    <source>
        <strain evidence="2">Daus_M_001</strain>
        <tissue evidence="2">Leg muscle</tissue>
    </source>
</reference>
<dbReference type="Proteomes" id="UP001159363">
    <property type="component" value="Chromosome X"/>
</dbReference>
<evidence type="ECO:0000313" key="3">
    <source>
        <dbReference type="Proteomes" id="UP001159363"/>
    </source>
</evidence>
<dbReference type="InterPro" id="IPR001584">
    <property type="entry name" value="Integrase_cat-core"/>
</dbReference>
<dbReference type="InterPro" id="IPR012337">
    <property type="entry name" value="RNaseH-like_sf"/>
</dbReference>
<protein>
    <recommendedName>
        <fullName evidence="1">Integrase catalytic domain-containing protein</fullName>
    </recommendedName>
</protein>
<dbReference type="Pfam" id="PF00665">
    <property type="entry name" value="rve"/>
    <property type="match status" value="1"/>
</dbReference>
<organism evidence="2 3">
    <name type="scientific">Dryococelus australis</name>
    <dbReference type="NCBI Taxonomy" id="614101"/>
    <lineage>
        <taxon>Eukaryota</taxon>
        <taxon>Metazoa</taxon>
        <taxon>Ecdysozoa</taxon>
        <taxon>Arthropoda</taxon>
        <taxon>Hexapoda</taxon>
        <taxon>Insecta</taxon>
        <taxon>Pterygota</taxon>
        <taxon>Neoptera</taxon>
        <taxon>Polyneoptera</taxon>
        <taxon>Phasmatodea</taxon>
        <taxon>Verophasmatodea</taxon>
        <taxon>Anareolatae</taxon>
        <taxon>Phasmatidae</taxon>
        <taxon>Eurycanthinae</taxon>
        <taxon>Dryococelus</taxon>
    </lineage>
</organism>
<dbReference type="Gene3D" id="3.30.420.10">
    <property type="entry name" value="Ribonuclease H-like superfamily/Ribonuclease H"/>
    <property type="match status" value="1"/>
</dbReference>
<name>A0ABQ9HS19_9NEOP</name>
<sequence length="400" mass="46324">MHWRLELSAFEYDIIYRPGKENGVADPLSRICLSIKGSMTRLFTLHEALCHPGETRIYHWVRSKNLPFSLEDIRKITSSCRICDEVKPRFHKHQGNLMKATQPFEIINMDFKGPLPSATRNCYMLVLIDEHSHFPFAFPCPDMRASTVINKLKELFSLFGAPAYIHTDRNSMFMTQEIKSFLSAIGVATSRTTPYNPQGNGQGERYMGIVWRTIELTFRSQQLSISKWEEVLQEAHLSIRSLLCMSTNATPHKRMFGFSRRSTNGMATPSWLMQPGPVLLKSHVRHSKYEPLVDEVFLFEGNPEYSYVKFPMEERRQCPQGILLQLKEGWKKFYLLMASTQHRLSLEVLVVQMASTQLRLSVEVLVVRNNHLSCLSLEGHQHVLRKKFKKVIYLINLLMN</sequence>
<accession>A0ABQ9HS19</accession>
<gene>
    <name evidence="2" type="ORF">PR048_013388</name>
</gene>
<evidence type="ECO:0000313" key="2">
    <source>
        <dbReference type="EMBL" id="KAJ8887173.1"/>
    </source>
</evidence>
<dbReference type="InterPro" id="IPR050951">
    <property type="entry name" value="Retrovirus_Pol_polyprotein"/>
</dbReference>
<dbReference type="EMBL" id="JARBHB010000004">
    <property type="protein sequence ID" value="KAJ8887173.1"/>
    <property type="molecule type" value="Genomic_DNA"/>
</dbReference>
<dbReference type="PROSITE" id="PS50994">
    <property type="entry name" value="INTEGRASE"/>
    <property type="match status" value="1"/>
</dbReference>
<proteinExistence type="predicted"/>
<evidence type="ECO:0000259" key="1">
    <source>
        <dbReference type="PROSITE" id="PS50994"/>
    </source>
</evidence>
<dbReference type="SUPFAM" id="SSF53098">
    <property type="entry name" value="Ribonuclease H-like"/>
    <property type="match status" value="1"/>
</dbReference>
<comment type="caution">
    <text evidence="2">The sequence shown here is derived from an EMBL/GenBank/DDBJ whole genome shotgun (WGS) entry which is preliminary data.</text>
</comment>
<keyword evidence="3" id="KW-1185">Reference proteome</keyword>
<dbReference type="PANTHER" id="PTHR37984:SF5">
    <property type="entry name" value="PROTEIN NYNRIN-LIKE"/>
    <property type="match status" value="1"/>
</dbReference>
<dbReference type="PANTHER" id="PTHR37984">
    <property type="entry name" value="PROTEIN CBG26694"/>
    <property type="match status" value="1"/>
</dbReference>
<dbReference type="InterPro" id="IPR036397">
    <property type="entry name" value="RNaseH_sf"/>
</dbReference>
<feature type="domain" description="Integrase catalytic" evidence="1">
    <location>
        <begin position="99"/>
        <end position="259"/>
    </location>
</feature>